<sequence>MAVELPALLLQFQPESDEVKSRQKYDQAAKAFVKQLDNVSASHWSKGADTAQDVLEILNPSVNSIAYAFALRHRISAAVDKQSSDAVPGGALWNKLVLFLETFDPVQMRYAGQEYRKLVDYAESLARNVGSHTANIPLSGLAIAPIRSAMIRLDPTTGTFTSTHVVFVRLCLETRSYAAAEPILDNYIHSLPSQIPAPVREGSEYSVVAADVARSGEYMHKNSGHSDKVTFVDVQEYYVLGAMAYLGLRQFRKAQHFLEHVLIMPSANVANGLMLEAYKKWVLLNCLVSDEPKAIPRSANATAIKQVRGASKAYEAVADAYGHLHNMAKLKAQINAGAQLWAEDGNTGLVKAVQESQMRAYILRLSKTYSAIPVSNIAEKVGGSADEAAQYLESLITRGQLNARLEQTNKPETGIVLRFYLDPTQGPLAKTEKQQQQALFEQTLRTNALADQVKDADYRLTLTKEFIENLKRQQKRQGPSGDAMDTAWDDGVEEEDIMNDL</sequence>
<dbReference type="PANTHER" id="PTHR10758">
    <property type="entry name" value="26S PROTEASOME NON-ATPASE REGULATORY SUBUNIT 3/COP9 SIGNALOSOME COMPLEX SUBUNIT 3"/>
    <property type="match status" value="1"/>
</dbReference>
<dbReference type="GO" id="GO:0006511">
    <property type="term" value="P:ubiquitin-dependent protein catabolic process"/>
    <property type="evidence" value="ECO:0007669"/>
    <property type="project" value="TreeGrafter"/>
</dbReference>
<gene>
    <name evidence="10" type="ORF">N0V91_010115</name>
</gene>
<protein>
    <recommendedName>
        <fullName evidence="4">COP9 signalosome complex subunit 3</fullName>
    </recommendedName>
</protein>
<evidence type="ECO:0000313" key="10">
    <source>
        <dbReference type="EMBL" id="KAJ4398543.1"/>
    </source>
</evidence>
<name>A0A9W8Z7U6_9PLEO</name>
<dbReference type="SUPFAM" id="SSF46785">
    <property type="entry name" value="Winged helix' DNA-binding domain"/>
    <property type="match status" value="1"/>
</dbReference>
<dbReference type="Pfam" id="PF01399">
    <property type="entry name" value="PCI"/>
    <property type="match status" value="1"/>
</dbReference>
<evidence type="ECO:0000256" key="3">
    <source>
        <dbReference type="ARBA" id="ARBA00007084"/>
    </source>
</evidence>
<evidence type="ECO:0000259" key="9">
    <source>
        <dbReference type="PROSITE" id="PS50250"/>
    </source>
</evidence>
<evidence type="ECO:0000256" key="8">
    <source>
        <dbReference type="SAM" id="MobiDB-lite"/>
    </source>
</evidence>
<comment type="subcellular location">
    <subcellularLocation>
        <location evidence="2">Cytoplasm</location>
    </subcellularLocation>
    <subcellularLocation>
        <location evidence="1">Nucleus</location>
    </subcellularLocation>
</comment>
<evidence type="ECO:0000256" key="4">
    <source>
        <dbReference type="ARBA" id="ARBA00014878"/>
    </source>
</evidence>
<reference evidence="10" key="1">
    <citation type="submission" date="2022-10" db="EMBL/GenBank/DDBJ databases">
        <title>Tapping the CABI collections for fungal endophytes: first genome assemblies for Collariella, Neodidymelliopsis, Ascochyta clinopodiicola, Didymella pomorum, Didymosphaeria variabile, Neocosmospora piperis and Neocucurbitaria cava.</title>
        <authorList>
            <person name="Hill R."/>
        </authorList>
    </citation>
    <scope>NUCLEOTIDE SEQUENCE</scope>
    <source>
        <strain evidence="10">IMI 355091</strain>
    </source>
</reference>
<evidence type="ECO:0000256" key="5">
    <source>
        <dbReference type="ARBA" id="ARBA00022490"/>
    </source>
</evidence>
<dbReference type="InterPro" id="IPR055089">
    <property type="entry name" value="COP9_N"/>
</dbReference>
<dbReference type="OrthoDB" id="29061at2759"/>
<accession>A0A9W8Z7U6</accession>
<dbReference type="AlphaFoldDB" id="A0A9W8Z7U6"/>
<feature type="domain" description="PCI" evidence="9">
    <location>
        <begin position="250"/>
        <end position="419"/>
    </location>
</feature>
<keyword evidence="6" id="KW-0736">Signalosome</keyword>
<comment type="caution">
    <text evidence="10">The sequence shown here is derived from an EMBL/GenBank/DDBJ whole genome shotgun (WGS) entry which is preliminary data.</text>
</comment>
<dbReference type="PANTHER" id="PTHR10758:SF1">
    <property type="entry name" value="COP9 SIGNALOSOME COMPLEX SUBUNIT 3"/>
    <property type="match status" value="1"/>
</dbReference>
<evidence type="ECO:0000256" key="7">
    <source>
        <dbReference type="ARBA" id="ARBA00023242"/>
    </source>
</evidence>
<dbReference type="InterPro" id="IPR000717">
    <property type="entry name" value="PCI_dom"/>
</dbReference>
<evidence type="ECO:0000256" key="2">
    <source>
        <dbReference type="ARBA" id="ARBA00004496"/>
    </source>
</evidence>
<organism evidence="10 11">
    <name type="scientific">Didymella pomorum</name>
    <dbReference type="NCBI Taxonomy" id="749634"/>
    <lineage>
        <taxon>Eukaryota</taxon>
        <taxon>Fungi</taxon>
        <taxon>Dikarya</taxon>
        <taxon>Ascomycota</taxon>
        <taxon>Pezizomycotina</taxon>
        <taxon>Dothideomycetes</taxon>
        <taxon>Pleosporomycetidae</taxon>
        <taxon>Pleosporales</taxon>
        <taxon>Pleosporineae</taxon>
        <taxon>Didymellaceae</taxon>
        <taxon>Didymella</taxon>
    </lineage>
</organism>
<dbReference type="GO" id="GO:0005737">
    <property type="term" value="C:cytoplasm"/>
    <property type="evidence" value="ECO:0007669"/>
    <property type="project" value="UniProtKB-SubCell"/>
</dbReference>
<comment type="similarity">
    <text evidence="3">Belongs to the CSN3 family.</text>
</comment>
<keyword evidence="11" id="KW-1185">Reference proteome</keyword>
<dbReference type="InterPro" id="IPR050756">
    <property type="entry name" value="CSN3"/>
</dbReference>
<evidence type="ECO:0000313" key="11">
    <source>
        <dbReference type="Proteomes" id="UP001140510"/>
    </source>
</evidence>
<feature type="region of interest" description="Disordered" evidence="8">
    <location>
        <begin position="472"/>
        <end position="501"/>
    </location>
</feature>
<keyword evidence="7" id="KW-0539">Nucleus</keyword>
<proteinExistence type="inferred from homology"/>
<dbReference type="Pfam" id="PF22788">
    <property type="entry name" value="COP9_hel_rpt"/>
    <property type="match status" value="1"/>
</dbReference>
<dbReference type="InterPro" id="IPR036390">
    <property type="entry name" value="WH_DNA-bd_sf"/>
</dbReference>
<feature type="compositionally biased region" description="Acidic residues" evidence="8">
    <location>
        <begin position="487"/>
        <end position="501"/>
    </location>
</feature>
<dbReference type="PROSITE" id="PS50250">
    <property type="entry name" value="PCI"/>
    <property type="match status" value="1"/>
</dbReference>
<dbReference type="GO" id="GO:0008180">
    <property type="term" value="C:COP9 signalosome"/>
    <property type="evidence" value="ECO:0007669"/>
    <property type="project" value="UniProtKB-KW"/>
</dbReference>
<evidence type="ECO:0000256" key="1">
    <source>
        <dbReference type="ARBA" id="ARBA00004123"/>
    </source>
</evidence>
<evidence type="ECO:0000256" key="6">
    <source>
        <dbReference type="ARBA" id="ARBA00022790"/>
    </source>
</evidence>
<keyword evidence="5" id="KW-0963">Cytoplasm</keyword>
<dbReference type="Proteomes" id="UP001140510">
    <property type="component" value="Unassembled WGS sequence"/>
</dbReference>
<dbReference type="EMBL" id="JAPEVA010000127">
    <property type="protein sequence ID" value="KAJ4398543.1"/>
    <property type="molecule type" value="Genomic_DNA"/>
</dbReference>